<name>A0A545SV37_9RHOB</name>
<accession>A0A545SV37</accession>
<protein>
    <submittedName>
        <fullName evidence="1">Uncharacterized protein</fullName>
    </submittedName>
</protein>
<dbReference type="AlphaFoldDB" id="A0A545SV37"/>
<sequence>MGKYNIPSYDRELVRACFDAAEDVIRDLKENPPANKLRIYKADDIKDYRIAMANMFLQLDINARNN</sequence>
<organism evidence="1 2">
    <name type="scientific">Aliiroseovarius halocynthiae</name>
    <dbReference type="NCBI Taxonomy" id="985055"/>
    <lineage>
        <taxon>Bacteria</taxon>
        <taxon>Pseudomonadati</taxon>
        <taxon>Pseudomonadota</taxon>
        <taxon>Alphaproteobacteria</taxon>
        <taxon>Rhodobacterales</taxon>
        <taxon>Paracoccaceae</taxon>
        <taxon>Aliiroseovarius</taxon>
    </lineage>
</organism>
<reference evidence="1 2" key="1">
    <citation type="submission" date="2019-06" db="EMBL/GenBank/DDBJ databases">
        <title>A novel species of marine bacteria.</title>
        <authorList>
            <person name="Wang Y."/>
        </authorList>
    </citation>
    <scope>NUCLEOTIDE SEQUENCE [LARGE SCALE GENOMIC DNA]</scope>
    <source>
        <strain evidence="1 2">MA1-10</strain>
    </source>
</reference>
<dbReference type="RefSeq" id="WP_142852587.1">
    <property type="nucleotide sequence ID" value="NZ_FXWW01000001.1"/>
</dbReference>
<proteinExistence type="predicted"/>
<gene>
    <name evidence="1" type="ORF">FIL88_04420</name>
</gene>
<dbReference type="EMBL" id="VICH01000004">
    <property type="protein sequence ID" value="TQV68832.1"/>
    <property type="molecule type" value="Genomic_DNA"/>
</dbReference>
<keyword evidence="2" id="KW-1185">Reference proteome</keyword>
<dbReference type="Proteomes" id="UP000315816">
    <property type="component" value="Unassembled WGS sequence"/>
</dbReference>
<evidence type="ECO:0000313" key="1">
    <source>
        <dbReference type="EMBL" id="TQV68832.1"/>
    </source>
</evidence>
<evidence type="ECO:0000313" key="2">
    <source>
        <dbReference type="Proteomes" id="UP000315816"/>
    </source>
</evidence>
<comment type="caution">
    <text evidence="1">The sequence shown here is derived from an EMBL/GenBank/DDBJ whole genome shotgun (WGS) entry which is preliminary data.</text>
</comment>